<evidence type="ECO:0008006" key="7">
    <source>
        <dbReference type="Google" id="ProtNLM"/>
    </source>
</evidence>
<accession>A0A0C3GXH9</accession>
<evidence type="ECO:0000256" key="1">
    <source>
        <dbReference type="ARBA" id="ARBA00006432"/>
    </source>
</evidence>
<dbReference type="PANTHER" id="PTHR24096">
    <property type="entry name" value="LONG-CHAIN-FATTY-ACID--COA LIGASE"/>
    <property type="match status" value="1"/>
</dbReference>
<evidence type="ECO:0000313" key="6">
    <source>
        <dbReference type="Proteomes" id="UP000054321"/>
    </source>
</evidence>
<dbReference type="OrthoDB" id="6509636at2759"/>
<protein>
    <recommendedName>
        <fullName evidence="7">AMP-dependent synthetase/ligase domain-containing protein</fullName>
    </recommendedName>
</protein>
<dbReference type="SUPFAM" id="SSF56801">
    <property type="entry name" value="Acetyl-CoA synthetase-like"/>
    <property type="match status" value="1"/>
</dbReference>
<dbReference type="InterPro" id="IPR020845">
    <property type="entry name" value="AMP-binding_CS"/>
</dbReference>
<feature type="domain" description="AMP-dependent synthetase/ligase" evidence="3">
    <location>
        <begin position="22"/>
        <end position="400"/>
    </location>
</feature>
<comment type="similarity">
    <text evidence="1">Belongs to the ATP-dependent AMP-binding enzyme family.</text>
</comment>
<dbReference type="InterPro" id="IPR042099">
    <property type="entry name" value="ANL_N_sf"/>
</dbReference>
<dbReference type="Pfam" id="PF13193">
    <property type="entry name" value="AMP-binding_C"/>
    <property type="match status" value="1"/>
</dbReference>
<evidence type="ECO:0000259" key="4">
    <source>
        <dbReference type="Pfam" id="PF13193"/>
    </source>
</evidence>
<keyword evidence="2" id="KW-0436">Ligase</keyword>
<dbReference type="Gene3D" id="3.30.300.30">
    <property type="match status" value="1"/>
</dbReference>
<feature type="domain" description="AMP-binding enzyme C-terminal" evidence="4">
    <location>
        <begin position="451"/>
        <end position="530"/>
    </location>
</feature>
<keyword evidence="6" id="KW-1185">Reference proteome</keyword>
<dbReference type="PROSITE" id="PS00455">
    <property type="entry name" value="AMP_BINDING"/>
    <property type="match status" value="1"/>
</dbReference>
<dbReference type="AlphaFoldDB" id="A0A0C3GXH9"/>
<dbReference type="PANTHER" id="PTHR24096:SF149">
    <property type="entry name" value="AMP-BINDING DOMAIN-CONTAINING PROTEIN-RELATED"/>
    <property type="match status" value="1"/>
</dbReference>
<dbReference type="InterPro" id="IPR000873">
    <property type="entry name" value="AMP-dep_synth/lig_dom"/>
</dbReference>
<reference evidence="6" key="2">
    <citation type="submission" date="2015-01" db="EMBL/GenBank/DDBJ databases">
        <title>Evolutionary Origins and Diversification of the Mycorrhizal Mutualists.</title>
        <authorList>
            <consortium name="DOE Joint Genome Institute"/>
            <consortium name="Mycorrhizal Genomics Consortium"/>
            <person name="Kohler A."/>
            <person name="Kuo A."/>
            <person name="Nagy L.G."/>
            <person name="Floudas D."/>
            <person name="Copeland A."/>
            <person name="Barry K.W."/>
            <person name="Cichocki N."/>
            <person name="Veneault-Fourrey C."/>
            <person name="LaButti K."/>
            <person name="Lindquist E.A."/>
            <person name="Lipzen A."/>
            <person name="Lundell T."/>
            <person name="Morin E."/>
            <person name="Murat C."/>
            <person name="Riley R."/>
            <person name="Ohm R."/>
            <person name="Sun H."/>
            <person name="Tunlid A."/>
            <person name="Henrissat B."/>
            <person name="Grigoriev I.V."/>
            <person name="Hibbett D.S."/>
            <person name="Martin F."/>
        </authorList>
    </citation>
    <scope>NUCLEOTIDE SEQUENCE [LARGE SCALE GENOMIC DNA]</scope>
    <source>
        <strain evidence="6">Zn</strain>
    </source>
</reference>
<evidence type="ECO:0000313" key="5">
    <source>
        <dbReference type="EMBL" id="KIN00761.1"/>
    </source>
</evidence>
<dbReference type="FunFam" id="3.30.300.30:FF:000007">
    <property type="entry name" value="4-coumarate--CoA ligase 2"/>
    <property type="match status" value="1"/>
</dbReference>
<gene>
    <name evidence="5" type="ORF">OIDMADRAFT_124737</name>
</gene>
<evidence type="ECO:0000259" key="3">
    <source>
        <dbReference type="Pfam" id="PF00501"/>
    </source>
</evidence>
<dbReference type="Gene3D" id="3.40.50.12780">
    <property type="entry name" value="N-terminal domain of ligase-like"/>
    <property type="match status" value="1"/>
</dbReference>
<organism evidence="5 6">
    <name type="scientific">Oidiodendron maius (strain Zn)</name>
    <dbReference type="NCBI Taxonomy" id="913774"/>
    <lineage>
        <taxon>Eukaryota</taxon>
        <taxon>Fungi</taxon>
        <taxon>Dikarya</taxon>
        <taxon>Ascomycota</taxon>
        <taxon>Pezizomycotina</taxon>
        <taxon>Leotiomycetes</taxon>
        <taxon>Leotiomycetes incertae sedis</taxon>
        <taxon>Myxotrichaceae</taxon>
        <taxon>Oidiodendron</taxon>
    </lineage>
</organism>
<dbReference type="Proteomes" id="UP000054321">
    <property type="component" value="Unassembled WGS sequence"/>
</dbReference>
<dbReference type="GO" id="GO:0016405">
    <property type="term" value="F:CoA-ligase activity"/>
    <property type="evidence" value="ECO:0007669"/>
    <property type="project" value="TreeGrafter"/>
</dbReference>
<dbReference type="CDD" id="cd05911">
    <property type="entry name" value="Firefly_Luc_like"/>
    <property type="match status" value="1"/>
</dbReference>
<name>A0A0C3GXH9_OIDMZ</name>
<dbReference type="HOGENOM" id="CLU_000022_59_2_1"/>
<evidence type="ECO:0000256" key="2">
    <source>
        <dbReference type="ARBA" id="ARBA00022598"/>
    </source>
</evidence>
<proteinExistence type="inferred from homology"/>
<sequence length="551" mass="61224">MPTESTLPRLEIPNVDLWAFLFEREDRPYPDNKVIYTNPDTSRSYTYAQVHSTALDFGKGLKSEWNWQKGDVLALYTPNCIDTPAIIWGTHWAGGVVSPANPGYTSDELAFQLKDARAKALVTQTPFLKAACEAAKKAGVPEDRIILLGEKKDEIGKFKHFSDIKHMSGLTLFKRAKADPRTDLAFLVYSSGTTGLPKGVMLSHKNIIANIMMVHASDEGNLSWRGGKDGKGDKHLAILPFFHIYGLACLIHQSIYSGLQLIVMPKFDLESFCKHAQNYSTTFAYVVPPVVLLLGKSPIVDKYDMSSIKMMTSGAAPLASDLVDVVYKRLKIPIRQGFGLSETVVTHIQPWEDWNKTIGSVGRLLPNQVAKYMSNDGQEVPTGQTGELWIKGPSIFLGYLNNAEGSRNAKKDGYFKTGDVGYQDAKGNFYITDRMKELIKYKGFQVPPAALEGILATHDEVDDVAVIGIYKEDQATEVPRAYVVLKKGLKAGRAMEERIVHWLATKVASHKRLRGGVKFVDEIPKSTSGKILRRVLKEQATIDEKSQRAKL</sequence>
<dbReference type="STRING" id="913774.A0A0C3GXH9"/>
<reference evidence="5 6" key="1">
    <citation type="submission" date="2014-04" db="EMBL/GenBank/DDBJ databases">
        <authorList>
            <consortium name="DOE Joint Genome Institute"/>
            <person name="Kuo A."/>
            <person name="Martino E."/>
            <person name="Perotto S."/>
            <person name="Kohler A."/>
            <person name="Nagy L.G."/>
            <person name="Floudas D."/>
            <person name="Copeland A."/>
            <person name="Barry K.W."/>
            <person name="Cichocki N."/>
            <person name="Veneault-Fourrey C."/>
            <person name="LaButti K."/>
            <person name="Lindquist E.A."/>
            <person name="Lipzen A."/>
            <person name="Lundell T."/>
            <person name="Morin E."/>
            <person name="Murat C."/>
            <person name="Sun H."/>
            <person name="Tunlid A."/>
            <person name="Henrissat B."/>
            <person name="Grigoriev I.V."/>
            <person name="Hibbett D.S."/>
            <person name="Martin F."/>
            <person name="Nordberg H.P."/>
            <person name="Cantor M.N."/>
            <person name="Hua S.X."/>
        </authorList>
    </citation>
    <scope>NUCLEOTIDE SEQUENCE [LARGE SCALE GENOMIC DNA]</scope>
    <source>
        <strain evidence="5 6">Zn</strain>
    </source>
</reference>
<dbReference type="InterPro" id="IPR025110">
    <property type="entry name" value="AMP-bd_C"/>
</dbReference>
<dbReference type="InterPro" id="IPR045851">
    <property type="entry name" value="AMP-bd_C_sf"/>
</dbReference>
<dbReference type="Pfam" id="PF00501">
    <property type="entry name" value="AMP-binding"/>
    <property type="match status" value="1"/>
</dbReference>
<dbReference type="InParanoid" id="A0A0C3GXH9"/>
<dbReference type="EMBL" id="KN832877">
    <property type="protein sequence ID" value="KIN00761.1"/>
    <property type="molecule type" value="Genomic_DNA"/>
</dbReference>